<proteinExistence type="predicted"/>
<organism evidence="2 3">
    <name type="scientific">Chiloscyllium punctatum</name>
    <name type="common">Brownbanded bambooshark</name>
    <name type="synonym">Hemiscyllium punctatum</name>
    <dbReference type="NCBI Taxonomy" id="137246"/>
    <lineage>
        <taxon>Eukaryota</taxon>
        <taxon>Metazoa</taxon>
        <taxon>Chordata</taxon>
        <taxon>Craniata</taxon>
        <taxon>Vertebrata</taxon>
        <taxon>Chondrichthyes</taxon>
        <taxon>Elasmobranchii</taxon>
        <taxon>Galeomorphii</taxon>
        <taxon>Galeoidea</taxon>
        <taxon>Orectolobiformes</taxon>
        <taxon>Hemiscylliidae</taxon>
        <taxon>Chiloscyllium</taxon>
    </lineage>
</organism>
<accession>A0A401RNH2</accession>
<dbReference type="AlphaFoldDB" id="A0A401RNH2"/>
<feature type="region of interest" description="Disordered" evidence="1">
    <location>
        <begin position="1"/>
        <end position="41"/>
    </location>
</feature>
<evidence type="ECO:0000256" key="1">
    <source>
        <dbReference type="SAM" id="MobiDB-lite"/>
    </source>
</evidence>
<comment type="caution">
    <text evidence="2">The sequence shown here is derived from an EMBL/GenBank/DDBJ whole genome shotgun (WGS) entry which is preliminary data.</text>
</comment>
<dbReference type="EMBL" id="BEZZ01001575">
    <property type="protein sequence ID" value="GCC19640.1"/>
    <property type="molecule type" value="Genomic_DNA"/>
</dbReference>
<gene>
    <name evidence="2" type="ORF">chiPu_0018439</name>
</gene>
<feature type="compositionally biased region" description="Low complexity" evidence="1">
    <location>
        <begin position="1"/>
        <end position="29"/>
    </location>
</feature>
<reference evidence="2 3" key="1">
    <citation type="journal article" date="2018" name="Nat. Ecol. Evol.">
        <title>Shark genomes provide insights into elasmobranch evolution and the origin of vertebrates.</title>
        <authorList>
            <person name="Hara Y"/>
            <person name="Yamaguchi K"/>
            <person name="Onimaru K"/>
            <person name="Kadota M"/>
            <person name="Koyanagi M"/>
            <person name="Keeley SD"/>
            <person name="Tatsumi K"/>
            <person name="Tanaka K"/>
            <person name="Motone F"/>
            <person name="Kageyama Y"/>
            <person name="Nozu R"/>
            <person name="Adachi N"/>
            <person name="Nishimura O"/>
            <person name="Nakagawa R"/>
            <person name="Tanegashima C"/>
            <person name="Kiyatake I"/>
            <person name="Matsumoto R"/>
            <person name="Murakumo K"/>
            <person name="Nishida K"/>
            <person name="Terakita A"/>
            <person name="Kuratani S"/>
            <person name="Sato K"/>
            <person name="Hyodo S Kuraku.S."/>
        </authorList>
    </citation>
    <scope>NUCLEOTIDE SEQUENCE [LARGE SCALE GENOMIC DNA]</scope>
</reference>
<name>A0A401RNH2_CHIPU</name>
<keyword evidence="3" id="KW-1185">Reference proteome</keyword>
<protein>
    <submittedName>
        <fullName evidence="2">Uncharacterized protein</fullName>
    </submittedName>
</protein>
<sequence length="80" mass="8262">MPKGKGASKQQQGGHSPAAPTTPETAAGAVSPEPPGDLTDSQELAVAMERLTSKVGVEIEEIHGEIRAQVQPIRIHAAEA</sequence>
<evidence type="ECO:0000313" key="3">
    <source>
        <dbReference type="Proteomes" id="UP000287033"/>
    </source>
</evidence>
<evidence type="ECO:0000313" key="2">
    <source>
        <dbReference type="EMBL" id="GCC19640.1"/>
    </source>
</evidence>
<dbReference type="Proteomes" id="UP000287033">
    <property type="component" value="Unassembled WGS sequence"/>
</dbReference>